<name>A0A1B8B962_FUSPO</name>
<comment type="caution">
    <text evidence="2">The sequence shown here is derived from an EMBL/GenBank/DDBJ whole genome shotgun (WGS) entry which is preliminary data.</text>
</comment>
<dbReference type="AlphaFoldDB" id="A0A1B8B962"/>
<evidence type="ECO:0000313" key="3">
    <source>
        <dbReference type="Proteomes" id="UP000091967"/>
    </source>
</evidence>
<proteinExistence type="predicted"/>
<dbReference type="Proteomes" id="UP000091967">
    <property type="component" value="Unassembled WGS sequence"/>
</dbReference>
<dbReference type="EMBL" id="LYXU01000001">
    <property type="protein sequence ID" value="OBS29273.1"/>
    <property type="molecule type" value="Genomic_DNA"/>
</dbReference>
<gene>
    <name evidence="2" type="ORF">FPOA_03210</name>
</gene>
<accession>A0A1B8B962</accession>
<evidence type="ECO:0000313" key="2">
    <source>
        <dbReference type="EMBL" id="OBS29273.1"/>
    </source>
</evidence>
<feature type="region of interest" description="Disordered" evidence="1">
    <location>
        <begin position="63"/>
        <end position="137"/>
    </location>
</feature>
<sequence length="265" mass="29408">MVRWYSAFGANFQHEWTPRKAYIRGYSPVTEPAPSLMAITRVGEPTPIFGPEAAQPTVYTDNPQEAINAPDASDTSEQLGHRSRHTARILFAPAEWSDDEGNNTSVALSSAASPSAASPSAASPSAASSSDDDDLVFQNHPQEAEPSISINDNWDEVEFACSVPFNNAGLPAISQMRHNYGFSTKKQKCDHRAAVPQNCPPSKHYDPKCQIWSLHKRPFRPGRLLFWRITYAEILSPRLALQQEISLAVVYFTRWDETSRPAYAT</sequence>
<protein>
    <submittedName>
        <fullName evidence="2">Uncharacterized protein</fullName>
    </submittedName>
</protein>
<feature type="compositionally biased region" description="Low complexity" evidence="1">
    <location>
        <begin position="109"/>
        <end position="129"/>
    </location>
</feature>
<evidence type="ECO:0000256" key="1">
    <source>
        <dbReference type="SAM" id="MobiDB-lite"/>
    </source>
</evidence>
<reference evidence="2 3" key="1">
    <citation type="submission" date="2016-06" db="EMBL/GenBank/DDBJ databases">
        <title>Living apart together: crosstalk between the core and supernumerary genomes in a fungal plant pathogen.</title>
        <authorList>
            <person name="Vanheule A."/>
            <person name="Audenaert K."/>
            <person name="Warris S."/>
            <person name="Van De Geest H."/>
            <person name="Schijlen E."/>
            <person name="Hofte M."/>
            <person name="De Saeger S."/>
            <person name="Haesaert G."/>
            <person name="Waalwijk C."/>
            <person name="Van Der Lee T."/>
        </authorList>
    </citation>
    <scope>NUCLEOTIDE SEQUENCE [LARGE SCALE GENOMIC DNA]</scope>
    <source>
        <strain evidence="2 3">2516</strain>
    </source>
</reference>
<organism evidence="2 3">
    <name type="scientific">Fusarium poae</name>
    <dbReference type="NCBI Taxonomy" id="36050"/>
    <lineage>
        <taxon>Eukaryota</taxon>
        <taxon>Fungi</taxon>
        <taxon>Dikarya</taxon>
        <taxon>Ascomycota</taxon>
        <taxon>Pezizomycotina</taxon>
        <taxon>Sordariomycetes</taxon>
        <taxon>Hypocreomycetidae</taxon>
        <taxon>Hypocreales</taxon>
        <taxon>Nectriaceae</taxon>
        <taxon>Fusarium</taxon>
    </lineage>
</organism>
<keyword evidence="3" id="KW-1185">Reference proteome</keyword>